<name>M1ANB1_SOLTU</name>
<reference evidence="4" key="2">
    <citation type="submission" date="2015-06" db="UniProtKB">
        <authorList>
            <consortium name="EnsemblPlants"/>
        </authorList>
    </citation>
    <scope>IDENTIFICATION</scope>
    <source>
        <strain evidence="4">DM1-3 516 R44</strain>
    </source>
</reference>
<dbReference type="Gramene" id="PGSC0003DMT400026527">
    <property type="protein sequence ID" value="PGSC0003DMT400026527"/>
    <property type="gene ID" value="PGSC0003DMG400010241"/>
</dbReference>
<evidence type="ECO:0000313" key="5">
    <source>
        <dbReference type="Proteomes" id="UP000011115"/>
    </source>
</evidence>
<dbReference type="PANTHER" id="PTHR31614:SF36">
    <property type="entry name" value="POLLEN OLE E 1 ALLERGEN AND EXTENSIN FAMILY PROTEIN"/>
    <property type="match status" value="1"/>
</dbReference>
<dbReference type="Proteomes" id="UP000011115">
    <property type="component" value="Unassembled WGS sequence"/>
</dbReference>
<organism evidence="4 5">
    <name type="scientific">Solanum tuberosum</name>
    <name type="common">Potato</name>
    <dbReference type="NCBI Taxonomy" id="4113"/>
    <lineage>
        <taxon>Eukaryota</taxon>
        <taxon>Viridiplantae</taxon>
        <taxon>Streptophyta</taxon>
        <taxon>Embryophyta</taxon>
        <taxon>Tracheophyta</taxon>
        <taxon>Spermatophyta</taxon>
        <taxon>Magnoliopsida</taxon>
        <taxon>eudicotyledons</taxon>
        <taxon>Gunneridae</taxon>
        <taxon>Pentapetalae</taxon>
        <taxon>asterids</taxon>
        <taxon>lamiids</taxon>
        <taxon>Solanales</taxon>
        <taxon>Solanaceae</taxon>
        <taxon>Solanoideae</taxon>
        <taxon>Solaneae</taxon>
        <taxon>Solanum</taxon>
    </lineage>
</organism>
<protein>
    <submittedName>
        <fullName evidence="4">Anther-specific protein LAT52</fullName>
    </submittedName>
</protein>
<dbReference type="Pfam" id="PF01190">
    <property type="entry name" value="Pollen_Ole_e_1"/>
    <property type="match status" value="1"/>
</dbReference>
<accession>M1ANB1</accession>
<keyword evidence="3" id="KW-0472">Membrane</keyword>
<dbReference type="EnsemblPlants" id="PGSC0003DMT400026527">
    <property type="protein sequence ID" value="PGSC0003DMT400026527"/>
    <property type="gene ID" value="PGSC0003DMG400010241"/>
</dbReference>
<keyword evidence="3" id="KW-1133">Transmembrane helix</keyword>
<reference evidence="5" key="1">
    <citation type="journal article" date="2011" name="Nature">
        <title>Genome sequence and analysis of the tuber crop potato.</title>
        <authorList>
            <consortium name="The Potato Genome Sequencing Consortium"/>
        </authorList>
    </citation>
    <scope>NUCLEOTIDE SEQUENCE [LARGE SCALE GENOMIC DNA]</scope>
    <source>
        <strain evidence="5">cv. DM1-3 516 R44</strain>
    </source>
</reference>
<dbReference type="eggNOG" id="ENOG502S1QR">
    <property type="taxonomic scope" value="Eukaryota"/>
</dbReference>
<feature type="transmembrane region" description="Helical" evidence="3">
    <location>
        <begin position="6"/>
        <end position="23"/>
    </location>
</feature>
<evidence type="ECO:0000256" key="2">
    <source>
        <dbReference type="ARBA" id="ARBA00023157"/>
    </source>
</evidence>
<dbReference type="InterPro" id="IPR006040">
    <property type="entry name" value="Allergen_Ole_e_I_CS"/>
</dbReference>
<evidence type="ECO:0000256" key="1">
    <source>
        <dbReference type="ARBA" id="ARBA00010049"/>
    </source>
</evidence>
<sequence length="164" mass="18217">MGKSAHVILIASVICLLSLLVIIEGFKNRVIIIEGSVYCDPCRSAFQSNLSEPLPGARVQLQCHRLKTKKETLNSSGMTNSMGKYRIIIEGGHKNESCGVNLVSSSKEDCNVYPDYPRIAIITLNSRKISDVQVYTAAPLRFLTKIPSTECVHAQFIPYYHETN</sequence>
<dbReference type="PaxDb" id="4113-PGSC0003DMT400026527"/>
<keyword evidence="5" id="KW-1185">Reference proteome</keyword>
<evidence type="ECO:0000313" key="4">
    <source>
        <dbReference type="EnsemblPlants" id="PGSC0003DMT400026527"/>
    </source>
</evidence>
<comment type="similarity">
    <text evidence="1">Belongs to the Ole e I family.</text>
</comment>
<keyword evidence="3" id="KW-0812">Transmembrane</keyword>
<evidence type="ECO:0000256" key="3">
    <source>
        <dbReference type="SAM" id="Phobius"/>
    </source>
</evidence>
<dbReference type="InterPro" id="IPR006041">
    <property type="entry name" value="Pollen_Ole_e1_allergen"/>
</dbReference>
<dbReference type="AlphaFoldDB" id="M1ANB1"/>
<dbReference type="InParanoid" id="M1ANB1"/>
<dbReference type="PROSITE" id="PS00925">
    <property type="entry name" value="OLEEI"/>
    <property type="match status" value="1"/>
</dbReference>
<dbReference type="GO" id="GO:0005615">
    <property type="term" value="C:extracellular space"/>
    <property type="evidence" value="ECO:0007669"/>
    <property type="project" value="InterPro"/>
</dbReference>
<dbReference type="PANTHER" id="PTHR31614">
    <property type="entry name" value="PROTEIN DOWNSTREAM OF FLC-RELATED"/>
    <property type="match status" value="1"/>
</dbReference>
<proteinExistence type="inferred from homology"/>
<keyword evidence="2" id="KW-1015">Disulfide bond</keyword>
<dbReference type="HOGENOM" id="CLU_094008_2_1_1"/>
<dbReference type="OMA" id="MGKYRII"/>